<sequence length="69" mass="7462">MGSAVTPQVAENIILENTITTVTSIIKKATNVAPAFSVQEVHAAFSVANDASIFFRKKIQSPRKRLCNS</sequence>
<reference evidence="1 2" key="1">
    <citation type="submission" date="2018-06" db="EMBL/GenBank/DDBJ databases">
        <title>Genomic Encyclopedia of Archaeal and Bacterial Type Strains, Phase II (KMG-II): from individual species to whole genera.</title>
        <authorList>
            <person name="Goeker M."/>
        </authorList>
    </citation>
    <scope>NUCLEOTIDE SEQUENCE [LARGE SCALE GENOMIC DNA]</scope>
    <source>
        <strain evidence="1 2">KACC 16626</strain>
    </source>
</reference>
<organism evidence="1 2">
    <name type="scientific">Ureibacillus chungkukjangi</name>
    <dbReference type="NCBI Taxonomy" id="1202712"/>
    <lineage>
        <taxon>Bacteria</taxon>
        <taxon>Bacillati</taxon>
        <taxon>Bacillota</taxon>
        <taxon>Bacilli</taxon>
        <taxon>Bacillales</taxon>
        <taxon>Caryophanaceae</taxon>
        <taxon>Ureibacillus</taxon>
    </lineage>
</organism>
<gene>
    <name evidence="1" type="ORF">BJ095_11095</name>
</gene>
<proteinExistence type="predicted"/>
<accession>A0A318TNF1</accession>
<keyword evidence="2" id="KW-1185">Reference proteome</keyword>
<dbReference type="EMBL" id="QJTJ01000010">
    <property type="protein sequence ID" value="PYF06392.1"/>
    <property type="molecule type" value="Genomic_DNA"/>
</dbReference>
<dbReference type="AlphaFoldDB" id="A0A318TNF1"/>
<name>A0A318TNF1_9BACL</name>
<dbReference type="Proteomes" id="UP000247416">
    <property type="component" value="Unassembled WGS sequence"/>
</dbReference>
<protein>
    <submittedName>
        <fullName evidence="1">Uncharacterized protein</fullName>
    </submittedName>
</protein>
<comment type="caution">
    <text evidence="1">The sequence shown here is derived from an EMBL/GenBank/DDBJ whole genome shotgun (WGS) entry which is preliminary data.</text>
</comment>
<evidence type="ECO:0000313" key="2">
    <source>
        <dbReference type="Proteomes" id="UP000247416"/>
    </source>
</evidence>
<evidence type="ECO:0000313" key="1">
    <source>
        <dbReference type="EMBL" id="PYF06392.1"/>
    </source>
</evidence>